<accession>U1YFJ5</accession>
<dbReference type="Gene3D" id="2.30.30.290">
    <property type="entry name" value="YopX-like domains"/>
    <property type="match status" value="1"/>
</dbReference>
<evidence type="ECO:0000313" key="3">
    <source>
        <dbReference type="Proteomes" id="UP000016511"/>
    </source>
</evidence>
<dbReference type="EMBL" id="AWSJ01000065">
    <property type="protein sequence ID" value="ERI10852.1"/>
    <property type="molecule type" value="Genomic_DNA"/>
</dbReference>
<dbReference type="Proteomes" id="UP000016511">
    <property type="component" value="Unassembled WGS sequence"/>
</dbReference>
<dbReference type="InterPro" id="IPR019096">
    <property type="entry name" value="YopX_protein"/>
</dbReference>
<dbReference type="eggNOG" id="ENOG5033ART">
    <property type="taxonomic scope" value="Bacteria"/>
</dbReference>
<name>U1YFJ5_ANEAE</name>
<dbReference type="STRING" id="649747.HMPREF0083_01040"/>
<evidence type="ECO:0000313" key="2">
    <source>
        <dbReference type="EMBL" id="ERI10852.1"/>
    </source>
</evidence>
<feature type="domain" description="YopX protein" evidence="1">
    <location>
        <begin position="30"/>
        <end position="111"/>
    </location>
</feature>
<dbReference type="GeneID" id="92841270"/>
<dbReference type="AlphaFoldDB" id="U1YFJ5"/>
<reference evidence="2 3" key="1">
    <citation type="submission" date="2013-08" db="EMBL/GenBank/DDBJ databases">
        <authorList>
            <person name="Weinstock G."/>
            <person name="Sodergren E."/>
            <person name="Wylie T."/>
            <person name="Fulton L."/>
            <person name="Fulton R."/>
            <person name="Fronick C."/>
            <person name="O'Laughlin M."/>
            <person name="Godfrey J."/>
            <person name="Miner T."/>
            <person name="Herter B."/>
            <person name="Appelbaum E."/>
            <person name="Cordes M."/>
            <person name="Lek S."/>
            <person name="Wollam A."/>
            <person name="Pepin K.H."/>
            <person name="Palsikar V.B."/>
            <person name="Mitreva M."/>
            <person name="Wilson R.K."/>
        </authorList>
    </citation>
    <scope>NUCLEOTIDE SEQUENCE [LARGE SCALE GENOMIC DNA]</scope>
    <source>
        <strain evidence="2 3">ATCC 12856</strain>
    </source>
</reference>
<dbReference type="RefSeq" id="WP_021624206.1">
    <property type="nucleotide sequence ID" value="NZ_KE952895.1"/>
</dbReference>
<dbReference type="Pfam" id="PF09643">
    <property type="entry name" value="YopX"/>
    <property type="match status" value="1"/>
</dbReference>
<dbReference type="HOGENOM" id="CLU_107462_5_1_9"/>
<evidence type="ECO:0000259" key="1">
    <source>
        <dbReference type="Pfam" id="PF09643"/>
    </source>
</evidence>
<protein>
    <recommendedName>
        <fullName evidence="1">YopX protein domain-containing protein</fullName>
    </recommendedName>
</protein>
<dbReference type="InterPro" id="IPR023385">
    <property type="entry name" value="YopX-like_C"/>
</dbReference>
<dbReference type="SUPFAM" id="SSF159006">
    <property type="entry name" value="YopX-like"/>
    <property type="match status" value="1"/>
</dbReference>
<gene>
    <name evidence="2" type="ORF">HMPREF0083_01040</name>
</gene>
<keyword evidence="3" id="KW-1185">Reference proteome</keyword>
<organism evidence="2 3">
    <name type="scientific">Aneurinibacillus aneurinilyticus ATCC 12856</name>
    <dbReference type="NCBI Taxonomy" id="649747"/>
    <lineage>
        <taxon>Bacteria</taxon>
        <taxon>Bacillati</taxon>
        <taxon>Bacillota</taxon>
        <taxon>Bacilli</taxon>
        <taxon>Bacillales</taxon>
        <taxon>Paenibacillaceae</taxon>
        <taxon>Aneurinibacillus group</taxon>
        <taxon>Aneurinibacillus</taxon>
    </lineage>
</organism>
<dbReference type="PATRIC" id="fig|649747.3.peg.944"/>
<sequence length="115" mass="14141">MREIKFRAWDKNLERLYNPDYVQEYFHEIVSDNKRFTLLQYTGLKDKNGKDIFEGDILEYKKLSFHEDGVERGHVWYNEYAEWSVNNWLLNRIYRRAEVIGNIFEHPELLEEQHV</sequence>
<proteinExistence type="predicted"/>
<comment type="caution">
    <text evidence="2">The sequence shown here is derived from an EMBL/GenBank/DDBJ whole genome shotgun (WGS) entry which is preliminary data.</text>
</comment>